<evidence type="ECO:0000313" key="2">
    <source>
        <dbReference type="EnsemblMetazoa" id="SCAU005219-PA"/>
    </source>
</evidence>
<dbReference type="AlphaFoldDB" id="A0A1I8P6A6"/>
<gene>
    <name evidence="2" type="primary">106092957</name>
</gene>
<dbReference type="Proteomes" id="UP000095300">
    <property type="component" value="Unassembled WGS sequence"/>
</dbReference>
<feature type="compositionally biased region" description="Polar residues" evidence="1">
    <location>
        <begin position="128"/>
        <end position="137"/>
    </location>
</feature>
<keyword evidence="3" id="KW-1185">Reference proteome</keyword>
<name>A0A1I8P6A6_STOCA</name>
<evidence type="ECO:0000313" key="3">
    <source>
        <dbReference type="Proteomes" id="UP000095300"/>
    </source>
</evidence>
<sequence length="137" mass="14893">MPKTHTFIPEKPNLDQHHIKKKNPKKVAALIATYFYNCGSAPLGFYTPMKAPIDKLFQLGVTRAPSLEPTTNGGSSNLLINGMGSSGGSIVCISKGLIEDDDSGEQEPESLQYIKPADDDDLNMAYSEGTQKTDLLY</sequence>
<evidence type="ECO:0000256" key="1">
    <source>
        <dbReference type="SAM" id="MobiDB-lite"/>
    </source>
</evidence>
<dbReference type="VEuPathDB" id="VectorBase:SCAU005219"/>
<accession>A0A1I8P6A6</accession>
<organism evidence="2 3">
    <name type="scientific">Stomoxys calcitrans</name>
    <name type="common">Stable fly</name>
    <name type="synonym">Conops calcitrans</name>
    <dbReference type="NCBI Taxonomy" id="35570"/>
    <lineage>
        <taxon>Eukaryota</taxon>
        <taxon>Metazoa</taxon>
        <taxon>Ecdysozoa</taxon>
        <taxon>Arthropoda</taxon>
        <taxon>Hexapoda</taxon>
        <taxon>Insecta</taxon>
        <taxon>Pterygota</taxon>
        <taxon>Neoptera</taxon>
        <taxon>Endopterygota</taxon>
        <taxon>Diptera</taxon>
        <taxon>Brachycera</taxon>
        <taxon>Muscomorpha</taxon>
        <taxon>Muscoidea</taxon>
        <taxon>Muscidae</taxon>
        <taxon>Stomoxys</taxon>
    </lineage>
</organism>
<protein>
    <submittedName>
        <fullName evidence="2">Uncharacterized protein</fullName>
    </submittedName>
</protein>
<feature type="region of interest" description="Disordered" evidence="1">
    <location>
        <begin position="116"/>
        <end position="137"/>
    </location>
</feature>
<proteinExistence type="predicted"/>
<dbReference type="EnsemblMetazoa" id="SCAU005219-RA">
    <property type="protein sequence ID" value="SCAU005219-PA"/>
    <property type="gene ID" value="SCAU005219"/>
</dbReference>
<reference evidence="2" key="1">
    <citation type="submission" date="2020-05" db="UniProtKB">
        <authorList>
            <consortium name="EnsemblMetazoa"/>
        </authorList>
    </citation>
    <scope>IDENTIFICATION</scope>
    <source>
        <strain evidence="2">USDA</strain>
    </source>
</reference>